<feature type="transmembrane region" description="Helical" evidence="6">
    <location>
        <begin position="200"/>
        <end position="217"/>
    </location>
</feature>
<keyword evidence="3" id="KW-0560">Oxidoreductase</keyword>
<protein>
    <recommendedName>
        <fullName evidence="7">4Fe-4S ferredoxin-type domain-containing protein</fullName>
    </recommendedName>
</protein>
<dbReference type="InterPro" id="IPR051460">
    <property type="entry name" value="HdrC_iron-sulfur_subunit"/>
</dbReference>
<dbReference type="GO" id="GO:0051539">
    <property type="term" value="F:4 iron, 4 sulfur cluster binding"/>
    <property type="evidence" value="ECO:0007669"/>
    <property type="project" value="UniProtKB-KW"/>
</dbReference>
<dbReference type="GO" id="GO:0046872">
    <property type="term" value="F:metal ion binding"/>
    <property type="evidence" value="ECO:0007669"/>
    <property type="project" value="UniProtKB-KW"/>
</dbReference>
<keyword evidence="6" id="KW-1133">Transmembrane helix</keyword>
<feature type="transmembrane region" description="Helical" evidence="6">
    <location>
        <begin position="128"/>
        <end position="146"/>
    </location>
</feature>
<feature type="transmembrane region" description="Helical" evidence="6">
    <location>
        <begin position="76"/>
        <end position="93"/>
    </location>
</feature>
<organism evidence="8 9">
    <name type="scientific">Desulfonema ishimotonii</name>
    <dbReference type="NCBI Taxonomy" id="45657"/>
    <lineage>
        <taxon>Bacteria</taxon>
        <taxon>Pseudomonadati</taxon>
        <taxon>Thermodesulfobacteriota</taxon>
        <taxon>Desulfobacteria</taxon>
        <taxon>Desulfobacterales</taxon>
        <taxon>Desulfococcaceae</taxon>
        <taxon>Desulfonema</taxon>
    </lineage>
</organism>
<sequence>MDTALIAPANASFLGIPTVIFSVLIPVVGIALFTYIMAKRVAPLIFANPDFRFNRFPERVFNVLKLWLGQWKHPRYMTAGVVHILLFAGFLVLSVRSSSLVIIGVSEDFALPGFGGTFGHIYNFFKDYAATMVLVAALIAAYRRAIVKPARYAVPEKYGKDHTSEAIFVLGMISGLMITESLFEASAAAAAIQKGLKPEFIAPLSLPWFLRISIFWMSEGALQATHLICYYLHDLIFFSFLCFLPLGKHFHVITSIFNVWFMKLDKGSVKPVKWGITDEGLDDVESFGVKEFEDFTWKHMLDFYSCADCGRCSDQCPANAVGRPLSPRFISIKARDYAFDHYPLKDGFKAGEPLIGGIYTEDEIWSCTTCGACEEECPLQIEYIDKIVDLRRGMVDEGNVPQSLQKPLKALEKRGNPWGKMEKKRADWAVKDKEFKAECSVKLVEKGDTADTLFFVDSISSYDDRIQQITQATARILTAADVDFTILGKLEKDSGHEVRRFGEEMLFQSLKEENTENIIESGAKTIVTADPHAYNALIKDYKDLPPVKHIAEVIAEALASGKLRLKGIEEAGKVYTYHDPCYLGRHNGMYDAPRDVLDAIPGISRVEMLKSRDRSFCCGGGGLMLFYEPVEEQRMGQLRVEMAKEAGANVIVTACPFCMVNLEDAIKTSGLEGEMEAIDLVELIARQMITD</sequence>
<keyword evidence="1" id="KW-0004">4Fe-4S</keyword>
<dbReference type="PROSITE" id="PS00198">
    <property type="entry name" value="4FE4S_FER_1"/>
    <property type="match status" value="2"/>
</dbReference>
<reference evidence="9" key="2">
    <citation type="submission" date="2019-01" db="EMBL/GenBank/DDBJ databases">
        <title>Genome sequence of Desulfonema ishimotonii strain Tokyo 01.</title>
        <authorList>
            <person name="Fukui M."/>
        </authorList>
    </citation>
    <scope>NUCLEOTIDE SEQUENCE [LARGE SCALE GENOMIC DNA]</scope>
    <source>
        <strain evidence="9">Tokyo 01</strain>
    </source>
</reference>
<dbReference type="Gene3D" id="1.20.950.20">
    <property type="entry name" value="Transmembrane di-heme cytochromes, Chain C"/>
    <property type="match status" value="1"/>
</dbReference>
<accession>A0A401FRB9</accession>
<dbReference type="Gene3D" id="1.10.1060.10">
    <property type="entry name" value="Alpha-helical ferredoxin"/>
    <property type="match status" value="1"/>
</dbReference>
<evidence type="ECO:0000313" key="9">
    <source>
        <dbReference type="Proteomes" id="UP000288096"/>
    </source>
</evidence>
<dbReference type="SUPFAM" id="SSF46548">
    <property type="entry name" value="alpha-helical ferredoxin"/>
    <property type="match status" value="1"/>
</dbReference>
<dbReference type="InterPro" id="IPR017896">
    <property type="entry name" value="4Fe4S_Fe-S-bd"/>
</dbReference>
<feature type="domain" description="4Fe-4S ferredoxin-type" evidence="7">
    <location>
        <begin position="297"/>
        <end position="326"/>
    </location>
</feature>
<feature type="domain" description="4Fe-4S ferredoxin-type" evidence="7">
    <location>
        <begin position="357"/>
        <end position="387"/>
    </location>
</feature>
<feature type="transmembrane region" description="Helical" evidence="6">
    <location>
        <begin position="229"/>
        <end position="247"/>
    </location>
</feature>
<reference evidence="9" key="1">
    <citation type="submission" date="2017-11" db="EMBL/GenBank/DDBJ databases">
        <authorList>
            <person name="Watanabe M."/>
            <person name="Kojima H."/>
        </authorList>
    </citation>
    <scope>NUCLEOTIDE SEQUENCE [LARGE SCALE GENOMIC DNA]</scope>
    <source>
        <strain evidence="9">Tokyo 01</strain>
    </source>
</reference>
<dbReference type="InterPro" id="IPR004017">
    <property type="entry name" value="Cys_rich_dom"/>
</dbReference>
<dbReference type="GO" id="GO:0016491">
    <property type="term" value="F:oxidoreductase activity"/>
    <property type="evidence" value="ECO:0007669"/>
    <property type="project" value="UniProtKB-KW"/>
</dbReference>
<dbReference type="EMBL" id="BEXT01000001">
    <property type="protein sequence ID" value="GBC59512.1"/>
    <property type="molecule type" value="Genomic_DNA"/>
</dbReference>
<dbReference type="InterPro" id="IPR036197">
    <property type="entry name" value="NarG-like_sf"/>
</dbReference>
<dbReference type="PROSITE" id="PS51379">
    <property type="entry name" value="4FE4S_FER_2"/>
    <property type="match status" value="2"/>
</dbReference>
<evidence type="ECO:0000313" key="8">
    <source>
        <dbReference type="EMBL" id="GBC59512.1"/>
    </source>
</evidence>
<evidence type="ECO:0000259" key="7">
    <source>
        <dbReference type="PROSITE" id="PS51379"/>
    </source>
</evidence>
<feature type="transmembrane region" description="Helical" evidence="6">
    <location>
        <begin position="12"/>
        <end position="38"/>
    </location>
</feature>
<gene>
    <name evidence="8" type="ORF">DENIS_0451</name>
</gene>
<evidence type="ECO:0000256" key="6">
    <source>
        <dbReference type="SAM" id="Phobius"/>
    </source>
</evidence>
<evidence type="ECO:0000256" key="3">
    <source>
        <dbReference type="ARBA" id="ARBA00023002"/>
    </source>
</evidence>
<dbReference type="PANTHER" id="PTHR43255">
    <property type="entry name" value="IRON-SULFUR-BINDING OXIDOREDUCTASE FADF-RELATED-RELATED"/>
    <property type="match status" value="1"/>
</dbReference>
<dbReference type="Pfam" id="PF13187">
    <property type="entry name" value="Fer4_9"/>
    <property type="match status" value="1"/>
</dbReference>
<dbReference type="RefSeq" id="WP_124327022.1">
    <property type="nucleotide sequence ID" value="NZ_BEXT01000001.1"/>
</dbReference>
<keyword evidence="6" id="KW-0812">Transmembrane</keyword>
<keyword evidence="4" id="KW-0408">Iron</keyword>
<keyword evidence="9" id="KW-1185">Reference proteome</keyword>
<dbReference type="PANTHER" id="PTHR43255:SF1">
    <property type="entry name" value="IRON-SULFUR-BINDING OXIDOREDUCTASE FADF-RELATED"/>
    <property type="match status" value="1"/>
</dbReference>
<keyword evidence="5" id="KW-0411">Iron-sulfur</keyword>
<comment type="caution">
    <text evidence="8">The sequence shown here is derived from an EMBL/GenBank/DDBJ whole genome shotgun (WGS) entry which is preliminary data.</text>
</comment>
<dbReference type="GO" id="GO:0005886">
    <property type="term" value="C:plasma membrane"/>
    <property type="evidence" value="ECO:0007669"/>
    <property type="project" value="TreeGrafter"/>
</dbReference>
<keyword evidence="6" id="KW-0472">Membrane</keyword>
<name>A0A401FRB9_9BACT</name>
<feature type="transmembrane region" description="Helical" evidence="6">
    <location>
        <begin position="167"/>
        <end position="188"/>
    </location>
</feature>
<dbReference type="InterPro" id="IPR009051">
    <property type="entry name" value="Helical_ferredxn"/>
</dbReference>
<evidence type="ECO:0000256" key="2">
    <source>
        <dbReference type="ARBA" id="ARBA00022723"/>
    </source>
</evidence>
<proteinExistence type="predicted"/>
<keyword evidence="2" id="KW-0479">Metal-binding</keyword>
<dbReference type="Proteomes" id="UP000288096">
    <property type="component" value="Unassembled WGS sequence"/>
</dbReference>
<dbReference type="SUPFAM" id="SSF103501">
    <property type="entry name" value="Respiratory nitrate reductase 1 gamma chain"/>
    <property type="match status" value="1"/>
</dbReference>
<evidence type="ECO:0000256" key="4">
    <source>
        <dbReference type="ARBA" id="ARBA00023004"/>
    </source>
</evidence>
<evidence type="ECO:0000256" key="5">
    <source>
        <dbReference type="ARBA" id="ARBA00023014"/>
    </source>
</evidence>
<dbReference type="OrthoDB" id="9794954at2"/>
<dbReference type="AlphaFoldDB" id="A0A401FRB9"/>
<evidence type="ECO:0000256" key="1">
    <source>
        <dbReference type="ARBA" id="ARBA00022485"/>
    </source>
</evidence>
<dbReference type="Pfam" id="PF02754">
    <property type="entry name" value="CCG"/>
    <property type="match status" value="2"/>
</dbReference>
<dbReference type="InterPro" id="IPR017900">
    <property type="entry name" value="4Fe4S_Fe_S_CS"/>
</dbReference>